<comment type="caution">
    <text evidence="3">The sequence shown here is derived from an EMBL/GenBank/DDBJ whole genome shotgun (WGS) entry which is preliminary data.</text>
</comment>
<protein>
    <recommendedName>
        <fullName evidence="2">C2H2-type domain-containing protein</fullName>
    </recommendedName>
</protein>
<dbReference type="Proteomes" id="UP001642540">
    <property type="component" value="Unassembled WGS sequence"/>
</dbReference>
<proteinExistence type="predicted"/>
<feature type="region of interest" description="Disordered" evidence="1">
    <location>
        <begin position="22"/>
        <end position="60"/>
    </location>
</feature>
<dbReference type="PROSITE" id="PS00028">
    <property type="entry name" value="ZINC_FINGER_C2H2_1"/>
    <property type="match status" value="1"/>
</dbReference>
<dbReference type="EMBL" id="CAXLJM020000065">
    <property type="protein sequence ID" value="CAL8121618.1"/>
    <property type="molecule type" value="Genomic_DNA"/>
</dbReference>
<evidence type="ECO:0000313" key="3">
    <source>
        <dbReference type="EMBL" id="CAL8121618.1"/>
    </source>
</evidence>
<keyword evidence="4" id="KW-1185">Reference proteome</keyword>
<evidence type="ECO:0000259" key="2">
    <source>
        <dbReference type="PROSITE" id="PS00028"/>
    </source>
</evidence>
<evidence type="ECO:0000313" key="4">
    <source>
        <dbReference type="Proteomes" id="UP001642540"/>
    </source>
</evidence>
<organism evidence="3 4">
    <name type="scientific">Orchesella dallaii</name>
    <dbReference type="NCBI Taxonomy" id="48710"/>
    <lineage>
        <taxon>Eukaryota</taxon>
        <taxon>Metazoa</taxon>
        <taxon>Ecdysozoa</taxon>
        <taxon>Arthropoda</taxon>
        <taxon>Hexapoda</taxon>
        <taxon>Collembola</taxon>
        <taxon>Entomobryomorpha</taxon>
        <taxon>Entomobryoidea</taxon>
        <taxon>Orchesellidae</taxon>
        <taxon>Orchesellinae</taxon>
        <taxon>Orchesella</taxon>
    </lineage>
</organism>
<feature type="domain" description="C2H2-type" evidence="2">
    <location>
        <begin position="74"/>
        <end position="95"/>
    </location>
</feature>
<gene>
    <name evidence="3" type="ORF">ODALV1_LOCUS19470</name>
</gene>
<dbReference type="InterPro" id="IPR013087">
    <property type="entry name" value="Znf_C2H2_type"/>
</dbReference>
<sequence>MPVVPPNSSAQLHNSQVMEIQKLDSLPIPESEPAQENNVDAEDHRGGDDSNDGSEDEDDLDLVLAPTTANQLICLRCGTRVATTINLRRHTSKYHPEVKVEIFEFLIKKAVELYPRIYAEIQSRSSKPTTSNAHSVG</sequence>
<evidence type="ECO:0000256" key="1">
    <source>
        <dbReference type="SAM" id="MobiDB-lite"/>
    </source>
</evidence>
<accession>A0ABP1R6R0</accession>
<feature type="compositionally biased region" description="Acidic residues" evidence="1">
    <location>
        <begin position="49"/>
        <end position="60"/>
    </location>
</feature>
<reference evidence="3 4" key="1">
    <citation type="submission" date="2024-08" db="EMBL/GenBank/DDBJ databases">
        <authorList>
            <person name="Cucini C."/>
            <person name="Frati F."/>
        </authorList>
    </citation>
    <scope>NUCLEOTIDE SEQUENCE [LARGE SCALE GENOMIC DNA]</scope>
</reference>
<name>A0ABP1R6R0_9HEXA</name>
<feature type="non-terminal residue" evidence="3">
    <location>
        <position position="137"/>
    </location>
</feature>